<evidence type="ECO:0000313" key="1">
    <source>
        <dbReference type="EMBL" id="GBH09061.1"/>
    </source>
</evidence>
<organism evidence="1 2">
    <name type="scientific">Pseudomonas syringae pv. actinidiae</name>
    <dbReference type="NCBI Taxonomy" id="103796"/>
    <lineage>
        <taxon>Bacteria</taxon>
        <taxon>Pseudomonadati</taxon>
        <taxon>Pseudomonadota</taxon>
        <taxon>Gammaproteobacteria</taxon>
        <taxon>Pseudomonadales</taxon>
        <taxon>Pseudomonadaceae</taxon>
        <taxon>Pseudomonas</taxon>
        <taxon>Pseudomonas syringae</taxon>
    </lineage>
</organism>
<keyword evidence="1" id="KW-0418">Kinase</keyword>
<dbReference type="EMBL" id="BGJZ01000109">
    <property type="protein sequence ID" value="GBH09061.1"/>
    <property type="molecule type" value="Genomic_DNA"/>
</dbReference>
<comment type="caution">
    <text evidence="1">The sequence shown here is derived from an EMBL/GenBank/DDBJ whole genome shotgun (WGS) entry which is preliminary data.</text>
</comment>
<name>A0A2V0Q8K9_PSESF</name>
<protein>
    <submittedName>
        <fullName evidence="1">Signal transduction histidine kinase</fullName>
    </submittedName>
</protein>
<dbReference type="AlphaFoldDB" id="A0A2V0Q8K9"/>
<keyword evidence="1" id="KW-0808">Transferase</keyword>
<sequence length="52" mass="5529">MTVESAHLYPYPRCAAVVLPDRHDSGLIALSCRPSTSLSLGLIAFNPISCGQ</sequence>
<proteinExistence type="predicted"/>
<reference evidence="1 2" key="1">
    <citation type="submission" date="2018-04" db="EMBL/GenBank/DDBJ databases">
        <title>Draft genome sequence of Pseudomonas syringae pv. actinidiae biovar 1 strains isolated from kiwifruit in Kagawa prefecture.</title>
        <authorList>
            <person name="Tabuchi M."/>
            <person name="Saito M."/>
            <person name="Fujiwara S."/>
            <person name="Sasa N."/>
            <person name="Akimitsu K."/>
            <person name="Gomi K."/>
            <person name="Konishi-Sugita S."/>
            <person name="Hamano K."/>
            <person name="Kataoka I."/>
        </authorList>
    </citation>
    <scope>NUCLEOTIDE SEQUENCE [LARGE SCALE GENOMIC DNA]</scope>
    <source>
        <strain evidence="1 2">MAFF212206</strain>
    </source>
</reference>
<dbReference type="GO" id="GO:0016301">
    <property type="term" value="F:kinase activity"/>
    <property type="evidence" value="ECO:0007669"/>
    <property type="project" value="UniProtKB-KW"/>
</dbReference>
<accession>A0A2V0Q8K9</accession>
<dbReference type="Proteomes" id="UP000247480">
    <property type="component" value="Unassembled WGS sequence"/>
</dbReference>
<gene>
    <name evidence="1" type="ORF">KPSA1_02455</name>
</gene>
<evidence type="ECO:0000313" key="2">
    <source>
        <dbReference type="Proteomes" id="UP000247480"/>
    </source>
</evidence>